<gene>
    <name evidence="1" type="ORF">B2G88_12470</name>
</gene>
<proteinExistence type="predicted"/>
<dbReference type="Proteomes" id="UP000196084">
    <property type="component" value="Unassembled WGS sequence"/>
</dbReference>
<dbReference type="EMBL" id="MWPH01000002">
    <property type="protein sequence ID" value="OVE85149.1"/>
    <property type="molecule type" value="Genomic_DNA"/>
</dbReference>
<comment type="caution">
    <text evidence="1">The sequence shown here is derived from an EMBL/GenBank/DDBJ whole genome shotgun (WGS) entry which is preliminary data.</text>
</comment>
<accession>A0A202EAA6</accession>
<reference evidence="1 2" key="1">
    <citation type="submission" date="2017-02" db="EMBL/GenBank/DDBJ databases">
        <title>Natronthermophilus aegyptiacus gen. nov.,sp. nov., an aerobic, extremely halophilic alkalithermophilic archaeon isolated from the athalassohaline Wadi An Natrun, Egypt.</title>
        <authorList>
            <person name="Zhao B."/>
        </authorList>
    </citation>
    <scope>NUCLEOTIDE SEQUENCE [LARGE SCALE GENOMIC DNA]</scope>
    <source>
        <strain evidence="1 2">CGMCC 1.3597</strain>
    </source>
</reference>
<dbReference type="AlphaFoldDB" id="A0A202EAA6"/>
<keyword evidence="2" id="KW-1185">Reference proteome</keyword>
<organism evidence="1 2">
    <name type="scientific">Natronolimnobius baerhuensis</name>
    <dbReference type="NCBI Taxonomy" id="253108"/>
    <lineage>
        <taxon>Archaea</taxon>
        <taxon>Methanobacteriati</taxon>
        <taxon>Methanobacteriota</taxon>
        <taxon>Stenosarchaea group</taxon>
        <taxon>Halobacteria</taxon>
        <taxon>Halobacteriales</taxon>
        <taxon>Natrialbaceae</taxon>
        <taxon>Natronolimnobius</taxon>
    </lineage>
</organism>
<name>A0A202EAA6_9EURY</name>
<protein>
    <submittedName>
        <fullName evidence="1">Uncharacterized protein</fullName>
    </submittedName>
</protein>
<evidence type="ECO:0000313" key="2">
    <source>
        <dbReference type="Proteomes" id="UP000196084"/>
    </source>
</evidence>
<sequence>MATLGSRTGLLESLRGTGSSVAETLPAGHLTETRVGPVRTEQPLDGTALSATLECDPETFRRVLSTGFEWLRDFQVAFGNAHRRVLPMELERALTIPSLDLSPPAGVVSQPVQLFRHQYMVISIRRTSIVVSETIYTLIATQSCD</sequence>
<evidence type="ECO:0000313" key="1">
    <source>
        <dbReference type="EMBL" id="OVE85149.1"/>
    </source>
</evidence>